<protein>
    <submittedName>
        <fullName evidence="1">Uncharacterized protein</fullName>
    </submittedName>
</protein>
<dbReference type="RefSeq" id="XP_040665064.1">
    <property type="nucleotide sequence ID" value="XM_040816947.1"/>
</dbReference>
<sequence>MAPLSLKAKGLGAAVAVYLLGQPIQCPFIAGPLIGDAVAMTVAQVGSAAASFGGAIAGAAAGSDSKRSFDLNGRAVQVEAPEGVPQHNFDQCVDSLMDPAVTVTVTGPVENNGVQIDGLTSQCMVLSNVITGDVEGPVATPCGSACLLYNNLDSDQYSQMQSTFEELKNL</sequence>
<dbReference type="EMBL" id="KV878126">
    <property type="protein sequence ID" value="OJI99301.1"/>
    <property type="molecule type" value="Genomic_DNA"/>
</dbReference>
<dbReference type="STRING" id="1036611.A0A1L9PCT1"/>
<dbReference type="Proteomes" id="UP000184073">
    <property type="component" value="Unassembled WGS sequence"/>
</dbReference>
<reference evidence="2" key="1">
    <citation type="journal article" date="2017" name="Genome Biol.">
        <title>Comparative genomics reveals high biological diversity and specific adaptations in the industrially and medically important fungal genus Aspergillus.</title>
        <authorList>
            <person name="de Vries R.P."/>
            <person name="Riley R."/>
            <person name="Wiebenga A."/>
            <person name="Aguilar-Osorio G."/>
            <person name="Amillis S."/>
            <person name="Uchima C.A."/>
            <person name="Anderluh G."/>
            <person name="Asadollahi M."/>
            <person name="Askin M."/>
            <person name="Barry K."/>
            <person name="Battaglia E."/>
            <person name="Bayram O."/>
            <person name="Benocci T."/>
            <person name="Braus-Stromeyer S.A."/>
            <person name="Caldana C."/>
            <person name="Canovas D."/>
            <person name="Cerqueira G.C."/>
            <person name="Chen F."/>
            <person name="Chen W."/>
            <person name="Choi C."/>
            <person name="Clum A."/>
            <person name="Dos Santos R.A."/>
            <person name="Damasio A.R."/>
            <person name="Diallinas G."/>
            <person name="Emri T."/>
            <person name="Fekete E."/>
            <person name="Flipphi M."/>
            <person name="Freyberg S."/>
            <person name="Gallo A."/>
            <person name="Gournas C."/>
            <person name="Habgood R."/>
            <person name="Hainaut M."/>
            <person name="Harispe M.L."/>
            <person name="Henrissat B."/>
            <person name="Hilden K.S."/>
            <person name="Hope R."/>
            <person name="Hossain A."/>
            <person name="Karabika E."/>
            <person name="Karaffa L."/>
            <person name="Karanyi Z."/>
            <person name="Krasevec N."/>
            <person name="Kuo A."/>
            <person name="Kusch H."/>
            <person name="LaButti K."/>
            <person name="Lagendijk E.L."/>
            <person name="Lapidus A."/>
            <person name="Levasseur A."/>
            <person name="Lindquist E."/>
            <person name="Lipzen A."/>
            <person name="Logrieco A.F."/>
            <person name="MacCabe A."/>
            <person name="Maekelae M.R."/>
            <person name="Malavazi I."/>
            <person name="Melin P."/>
            <person name="Meyer V."/>
            <person name="Mielnichuk N."/>
            <person name="Miskei M."/>
            <person name="Molnar A.P."/>
            <person name="Mule G."/>
            <person name="Ngan C.Y."/>
            <person name="Orejas M."/>
            <person name="Orosz E."/>
            <person name="Ouedraogo J.P."/>
            <person name="Overkamp K.M."/>
            <person name="Park H.-S."/>
            <person name="Perrone G."/>
            <person name="Piumi F."/>
            <person name="Punt P.J."/>
            <person name="Ram A.F."/>
            <person name="Ramon A."/>
            <person name="Rauscher S."/>
            <person name="Record E."/>
            <person name="Riano-Pachon D.M."/>
            <person name="Robert V."/>
            <person name="Roehrig J."/>
            <person name="Ruller R."/>
            <person name="Salamov A."/>
            <person name="Salih N.S."/>
            <person name="Samson R.A."/>
            <person name="Sandor E."/>
            <person name="Sanguinetti M."/>
            <person name="Schuetze T."/>
            <person name="Sepcic K."/>
            <person name="Shelest E."/>
            <person name="Sherlock G."/>
            <person name="Sophianopoulou V."/>
            <person name="Squina F.M."/>
            <person name="Sun H."/>
            <person name="Susca A."/>
            <person name="Todd R.B."/>
            <person name="Tsang A."/>
            <person name="Unkles S.E."/>
            <person name="van de Wiele N."/>
            <person name="van Rossen-Uffink D."/>
            <person name="Oliveira J.V."/>
            <person name="Vesth T.C."/>
            <person name="Visser J."/>
            <person name="Yu J.-H."/>
            <person name="Zhou M."/>
            <person name="Andersen M.R."/>
            <person name="Archer D.B."/>
            <person name="Baker S.E."/>
            <person name="Benoit I."/>
            <person name="Brakhage A.A."/>
            <person name="Braus G.H."/>
            <person name="Fischer R."/>
            <person name="Frisvad J.C."/>
            <person name="Goldman G.H."/>
            <person name="Houbraken J."/>
            <person name="Oakley B."/>
            <person name="Pocsi I."/>
            <person name="Scazzocchio C."/>
            <person name="Seiboth B."/>
            <person name="vanKuyk P.A."/>
            <person name="Wortman J."/>
            <person name="Dyer P.S."/>
            <person name="Grigoriev I.V."/>
        </authorList>
    </citation>
    <scope>NUCLEOTIDE SEQUENCE [LARGE SCALE GENOMIC DNA]</scope>
    <source>
        <strain evidence="2">CBS 583.65</strain>
    </source>
</reference>
<dbReference type="OrthoDB" id="4161406at2759"/>
<dbReference type="VEuPathDB" id="FungiDB:ASPVEDRAFT_80915"/>
<dbReference type="AlphaFoldDB" id="A0A1L9PCT1"/>
<evidence type="ECO:0000313" key="2">
    <source>
        <dbReference type="Proteomes" id="UP000184073"/>
    </source>
</evidence>
<proteinExistence type="predicted"/>
<organism evidence="1 2">
    <name type="scientific">Aspergillus versicolor CBS 583.65</name>
    <dbReference type="NCBI Taxonomy" id="1036611"/>
    <lineage>
        <taxon>Eukaryota</taxon>
        <taxon>Fungi</taxon>
        <taxon>Dikarya</taxon>
        <taxon>Ascomycota</taxon>
        <taxon>Pezizomycotina</taxon>
        <taxon>Eurotiomycetes</taxon>
        <taxon>Eurotiomycetidae</taxon>
        <taxon>Eurotiales</taxon>
        <taxon>Aspergillaceae</taxon>
        <taxon>Aspergillus</taxon>
        <taxon>Aspergillus subgen. Nidulantes</taxon>
    </lineage>
</organism>
<evidence type="ECO:0000313" key="1">
    <source>
        <dbReference type="EMBL" id="OJI99301.1"/>
    </source>
</evidence>
<name>A0A1L9PCT1_ASPVE</name>
<keyword evidence="2" id="KW-1185">Reference proteome</keyword>
<accession>A0A1L9PCT1</accession>
<dbReference type="GeneID" id="63732458"/>
<gene>
    <name evidence="1" type="ORF">ASPVEDRAFT_80915</name>
</gene>